<dbReference type="RefSeq" id="WP_413272663.1">
    <property type="nucleotide sequence ID" value="NZ_JBHFNQ010000171.1"/>
</dbReference>
<evidence type="ECO:0000256" key="1">
    <source>
        <dbReference type="ARBA" id="ARBA00022574"/>
    </source>
</evidence>
<dbReference type="EMBL" id="JBHFNQ010000171">
    <property type="protein sequence ID" value="MFB2879627.1"/>
    <property type="molecule type" value="Genomic_DNA"/>
</dbReference>
<dbReference type="InterPro" id="IPR015943">
    <property type="entry name" value="WD40/YVTN_repeat-like_dom_sf"/>
</dbReference>
<evidence type="ECO:0000256" key="3">
    <source>
        <dbReference type="PROSITE-ProRule" id="PRU00221"/>
    </source>
</evidence>
<organism evidence="4 5">
    <name type="scientific">Floridaenema aerugineum BLCC-F46</name>
    <dbReference type="NCBI Taxonomy" id="3153654"/>
    <lineage>
        <taxon>Bacteria</taxon>
        <taxon>Bacillati</taxon>
        <taxon>Cyanobacteriota</taxon>
        <taxon>Cyanophyceae</taxon>
        <taxon>Oscillatoriophycideae</taxon>
        <taxon>Aerosakkonematales</taxon>
        <taxon>Aerosakkonemataceae</taxon>
        <taxon>Floridanema</taxon>
        <taxon>Floridanema aerugineum</taxon>
    </lineage>
</organism>
<proteinExistence type="predicted"/>
<name>A0ABV4XB28_9CYAN</name>
<keyword evidence="1 3" id="KW-0853">WD repeat</keyword>
<dbReference type="PANTHER" id="PTHR19879:SF9">
    <property type="entry name" value="TRANSCRIPTION INITIATION FACTOR TFIID SUBUNIT 5"/>
    <property type="match status" value="1"/>
</dbReference>
<dbReference type="SUPFAM" id="SSF101908">
    <property type="entry name" value="Putative isomerase YbhE"/>
    <property type="match status" value="1"/>
</dbReference>
<dbReference type="Pfam" id="PF00400">
    <property type="entry name" value="WD40"/>
    <property type="match status" value="2"/>
</dbReference>
<feature type="repeat" description="WD" evidence="3">
    <location>
        <begin position="161"/>
        <end position="193"/>
    </location>
</feature>
<reference evidence="4 5" key="1">
    <citation type="submission" date="2024-09" db="EMBL/GenBank/DDBJ databases">
        <title>Floridaenema gen nov. (Aerosakkonemataceae, Aerosakkonematales ord. nov., Cyanobacteria) from benthic tropical and subtropical fresh waters, with the description of four new species.</title>
        <authorList>
            <person name="Moretto J.A."/>
            <person name="Berthold D.E."/>
            <person name="Lefler F.W."/>
            <person name="Huang I.-S."/>
            <person name="Laughinghouse H. IV."/>
        </authorList>
    </citation>
    <scope>NUCLEOTIDE SEQUENCE [LARGE SCALE GENOMIC DNA]</scope>
    <source>
        <strain evidence="4 5">BLCC-F46</strain>
    </source>
</reference>
<keyword evidence="5" id="KW-1185">Reference proteome</keyword>
<protein>
    <submittedName>
        <fullName evidence="4">WD40 repeat domain-containing protein</fullName>
    </submittedName>
</protein>
<sequence length="279" mass="31856">DNRTVKLWSVEGRQPQSLLSNETFNDVGFSNDGKLIATYSGEWDNRTAKLWSVEGKQPQSLLFNETFNYALFSNDGKLIATFSKGLDNQKVNGGSSDNQTVKLWTRDGKELDSFPPNEKIHQIEFSPDGKLIATLNRSNYTVKFWKLAENQLKPLPEPVNLEQYSFNLNKVQFSPDSKLIATFNNNQVIQVWNRDGKKLARLNFNESIEQMSFSPNSKILAISSKNKALILWNLKQEDWEASDLKKLVEKACEKVGNYLRNKPETESDKHLCDDIGTQK</sequence>
<dbReference type="PROSITE" id="PS50082">
    <property type="entry name" value="WD_REPEATS_2"/>
    <property type="match status" value="1"/>
</dbReference>
<feature type="non-terminal residue" evidence="4">
    <location>
        <position position="1"/>
    </location>
</feature>
<keyword evidence="2" id="KW-0677">Repeat</keyword>
<comment type="caution">
    <text evidence="4">The sequence shown here is derived from an EMBL/GenBank/DDBJ whole genome shotgun (WGS) entry which is preliminary data.</text>
</comment>
<gene>
    <name evidence="4" type="ORF">ACE1CC_22450</name>
</gene>
<dbReference type="PROSITE" id="PS00678">
    <property type="entry name" value="WD_REPEATS_1"/>
    <property type="match status" value="1"/>
</dbReference>
<accession>A0ABV4XB28</accession>
<evidence type="ECO:0000313" key="5">
    <source>
        <dbReference type="Proteomes" id="UP001576774"/>
    </source>
</evidence>
<dbReference type="PANTHER" id="PTHR19879">
    <property type="entry name" value="TRANSCRIPTION INITIATION FACTOR TFIID"/>
    <property type="match status" value="1"/>
</dbReference>
<dbReference type="Gene3D" id="2.130.10.10">
    <property type="entry name" value="YVTN repeat-like/Quinoprotein amine dehydrogenase"/>
    <property type="match status" value="1"/>
</dbReference>
<dbReference type="InterPro" id="IPR001680">
    <property type="entry name" value="WD40_rpt"/>
</dbReference>
<evidence type="ECO:0000313" key="4">
    <source>
        <dbReference type="EMBL" id="MFB2879627.1"/>
    </source>
</evidence>
<dbReference type="SMART" id="SM00320">
    <property type="entry name" value="WD40"/>
    <property type="match status" value="4"/>
</dbReference>
<evidence type="ECO:0000256" key="2">
    <source>
        <dbReference type="ARBA" id="ARBA00022737"/>
    </source>
</evidence>
<dbReference type="InterPro" id="IPR019775">
    <property type="entry name" value="WD40_repeat_CS"/>
</dbReference>
<dbReference type="Proteomes" id="UP001576774">
    <property type="component" value="Unassembled WGS sequence"/>
</dbReference>